<dbReference type="RefSeq" id="XP_003172674.1">
    <property type="nucleotide sequence ID" value="XM_003172626.1"/>
</dbReference>
<evidence type="ECO:0000256" key="1">
    <source>
        <dbReference type="SAM" id="SignalP"/>
    </source>
</evidence>
<organism evidence="3">
    <name type="scientific">Arthroderma gypseum (strain ATCC MYA-4604 / CBS 118893)</name>
    <name type="common">Microsporum gypseum</name>
    <dbReference type="NCBI Taxonomy" id="535722"/>
    <lineage>
        <taxon>Eukaryota</taxon>
        <taxon>Fungi</taxon>
        <taxon>Dikarya</taxon>
        <taxon>Ascomycota</taxon>
        <taxon>Pezizomycotina</taxon>
        <taxon>Eurotiomycetes</taxon>
        <taxon>Eurotiomycetidae</taxon>
        <taxon>Onygenales</taxon>
        <taxon>Arthrodermataceae</taxon>
        <taxon>Nannizzia</taxon>
    </lineage>
</organism>
<dbReference type="Proteomes" id="UP000002669">
    <property type="component" value="Unassembled WGS sequence"/>
</dbReference>
<dbReference type="GeneID" id="10027947"/>
<proteinExistence type="predicted"/>
<feature type="signal peptide" evidence="1">
    <location>
        <begin position="1"/>
        <end position="18"/>
    </location>
</feature>
<evidence type="ECO:0000313" key="3">
    <source>
        <dbReference type="Proteomes" id="UP000002669"/>
    </source>
</evidence>
<feature type="chain" id="PRO_5003190761" evidence="1">
    <location>
        <begin position="19"/>
        <end position="147"/>
    </location>
</feature>
<reference evidence="3" key="1">
    <citation type="journal article" date="2012" name="MBio">
        <title>Comparative genome analysis of Trichophyton rubrum and related dermatophytes reveals candidate genes involved in infection.</title>
        <authorList>
            <person name="Martinez D.A."/>
            <person name="Oliver B.G."/>
            <person name="Graeser Y."/>
            <person name="Goldberg J.M."/>
            <person name="Li W."/>
            <person name="Martinez-Rossi N.M."/>
            <person name="Monod M."/>
            <person name="Shelest E."/>
            <person name="Barton R.C."/>
            <person name="Birch E."/>
            <person name="Brakhage A.A."/>
            <person name="Chen Z."/>
            <person name="Gurr S.J."/>
            <person name="Heiman D."/>
            <person name="Heitman J."/>
            <person name="Kosti I."/>
            <person name="Rossi A."/>
            <person name="Saif S."/>
            <person name="Samalova M."/>
            <person name="Saunders C.W."/>
            <person name="Shea T."/>
            <person name="Summerbell R.C."/>
            <person name="Xu J."/>
            <person name="Young S."/>
            <person name="Zeng Q."/>
            <person name="Birren B.W."/>
            <person name="Cuomo C.A."/>
            <person name="White T.C."/>
        </authorList>
    </citation>
    <scope>NUCLEOTIDE SEQUENCE [LARGE SCALE GENOMIC DNA]</scope>
    <source>
        <strain evidence="3">ATCC MYA-4604 / CBS 118893</strain>
    </source>
</reference>
<keyword evidence="3" id="KW-1185">Reference proteome</keyword>
<dbReference type="AlphaFoldDB" id="E4UVD6"/>
<dbReference type="InParanoid" id="E4UVD6"/>
<keyword evidence="1" id="KW-0732">Signal</keyword>
<evidence type="ECO:0000313" key="2">
    <source>
        <dbReference type="EMBL" id="EFR02263.1"/>
    </source>
</evidence>
<gene>
    <name evidence="2" type="ORF">MGYG_05264</name>
</gene>
<sequence>MWEAICFLPLELLQSLFGKPTCREGGLPQQQILCLYLYDMLIYSISMRAHCFGSVVLTTTITDSPAKEYFSWFKKHSHWINMLEIVLKCARPCFDQLLSQYNYDELPSVSGLRLPSSTGWGRLTAQPNQRDNTMLKESRFLKSTPLY</sequence>
<protein>
    <submittedName>
        <fullName evidence="2">Uncharacterized protein</fullName>
    </submittedName>
</protein>
<name>E4UVD6_ARTGP</name>
<dbReference type="EMBL" id="DS989825">
    <property type="protein sequence ID" value="EFR02263.1"/>
    <property type="molecule type" value="Genomic_DNA"/>
</dbReference>
<accession>E4UVD6</accession>
<dbReference type="HOGENOM" id="CLU_1767617_0_0_1"/>
<dbReference type="VEuPathDB" id="FungiDB:MGYG_05264"/>